<evidence type="ECO:0000313" key="13">
    <source>
        <dbReference type="Proteomes" id="UP000266861"/>
    </source>
</evidence>
<evidence type="ECO:0000256" key="6">
    <source>
        <dbReference type="ARBA" id="ARBA00023157"/>
    </source>
</evidence>
<dbReference type="OrthoDB" id="185659at2759"/>
<evidence type="ECO:0000259" key="11">
    <source>
        <dbReference type="PROSITE" id="PS51352"/>
    </source>
</evidence>
<keyword evidence="3 9" id="KW-0575">Peroxidase</keyword>
<dbReference type="PANTHER" id="PTHR10681">
    <property type="entry name" value="THIOREDOXIN PEROXIDASE"/>
    <property type="match status" value="1"/>
</dbReference>
<evidence type="ECO:0000256" key="7">
    <source>
        <dbReference type="ARBA" id="ARBA00023284"/>
    </source>
</evidence>
<dbReference type="GO" id="GO:0045454">
    <property type="term" value="P:cell redox homeostasis"/>
    <property type="evidence" value="ECO:0007669"/>
    <property type="project" value="TreeGrafter"/>
</dbReference>
<accession>A0A397J8A3</accession>
<comment type="catalytic activity">
    <reaction evidence="8">
        <text>a hydroperoxide + [thioredoxin]-dithiol = an alcohol + [thioredoxin]-disulfide + H2O</text>
        <dbReference type="Rhea" id="RHEA:62620"/>
        <dbReference type="Rhea" id="RHEA-COMP:10698"/>
        <dbReference type="Rhea" id="RHEA-COMP:10700"/>
        <dbReference type="ChEBI" id="CHEBI:15377"/>
        <dbReference type="ChEBI" id="CHEBI:29950"/>
        <dbReference type="ChEBI" id="CHEBI:30879"/>
        <dbReference type="ChEBI" id="CHEBI:35924"/>
        <dbReference type="ChEBI" id="CHEBI:50058"/>
        <dbReference type="EC" id="1.11.1.24"/>
    </reaction>
</comment>
<dbReference type="PROSITE" id="PS51352">
    <property type="entry name" value="THIOREDOXIN_2"/>
    <property type="match status" value="1"/>
</dbReference>
<dbReference type="PIRSF" id="PIRSF000239">
    <property type="entry name" value="AHPC"/>
    <property type="match status" value="1"/>
</dbReference>
<gene>
    <name evidence="12" type="ORF">Glove_120g78</name>
</gene>
<dbReference type="InterPro" id="IPR013766">
    <property type="entry name" value="Thioredoxin_domain"/>
</dbReference>
<dbReference type="Pfam" id="PF10417">
    <property type="entry name" value="1-cysPrx_C"/>
    <property type="match status" value="1"/>
</dbReference>
<feature type="active site" description="Cysteine sulfenic acid (-SOH) intermediate; for peroxidase activity" evidence="10">
    <location>
        <position position="48"/>
    </location>
</feature>
<dbReference type="GO" id="GO:0008379">
    <property type="term" value="F:thioredoxin peroxidase activity"/>
    <property type="evidence" value="ECO:0007669"/>
    <property type="project" value="TreeGrafter"/>
</dbReference>
<sequence>MSAFVRKPAPNFTARAIDNGQFKDISLNDYKEKFVVLFFYPKDFTAVCPTEIVAFSDRASEFKQRNAEVLGISCDSEETHRAWTNVSRNEGGLGNLDIPLLSDKNHKISKDYGVFLEELGISLRGLFIIDDKGILRHITINDLPIGRNVDEVLRLVDAIQFTDKHGEACPIGWKAGAKSIKLNKPNEYFSEVYKK</sequence>
<evidence type="ECO:0000313" key="12">
    <source>
        <dbReference type="EMBL" id="RHZ81414.1"/>
    </source>
</evidence>
<evidence type="ECO:0000256" key="9">
    <source>
        <dbReference type="PIRNR" id="PIRNR000239"/>
    </source>
</evidence>
<keyword evidence="7 9" id="KW-0676">Redox-active center</keyword>
<dbReference type="PANTHER" id="PTHR10681:SF171">
    <property type="entry name" value="PEROXIREDOXIN 4"/>
    <property type="match status" value="1"/>
</dbReference>
<comment type="caution">
    <text evidence="12">The sequence shown here is derived from an EMBL/GenBank/DDBJ whole genome shotgun (WGS) entry which is preliminary data.</text>
</comment>
<dbReference type="EC" id="1.11.1.24" evidence="2"/>
<dbReference type="GO" id="GO:0006979">
    <property type="term" value="P:response to oxidative stress"/>
    <property type="evidence" value="ECO:0007669"/>
    <property type="project" value="TreeGrafter"/>
</dbReference>
<keyword evidence="5 9" id="KW-0560">Oxidoreductase</keyword>
<keyword evidence="4 9" id="KW-0049">Antioxidant</keyword>
<feature type="domain" description="Thioredoxin" evidence="11">
    <location>
        <begin position="3"/>
        <end position="161"/>
    </location>
</feature>
<dbReference type="SUPFAM" id="SSF52833">
    <property type="entry name" value="Thioredoxin-like"/>
    <property type="match status" value="1"/>
</dbReference>
<dbReference type="InterPro" id="IPR050217">
    <property type="entry name" value="Peroxiredoxin"/>
</dbReference>
<dbReference type="InterPro" id="IPR024706">
    <property type="entry name" value="Peroxiredoxin_AhpC-typ"/>
</dbReference>
<organism evidence="12 13">
    <name type="scientific">Diversispora epigaea</name>
    <dbReference type="NCBI Taxonomy" id="1348612"/>
    <lineage>
        <taxon>Eukaryota</taxon>
        <taxon>Fungi</taxon>
        <taxon>Fungi incertae sedis</taxon>
        <taxon>Mucoromycota</taxon>
        <taxon>Glomeromycotina</taxon>
        <taxon>Glomeromycetes</taxon>
        <taxon>Diversisporales</taxon>
        <taxon>Diversisporaceae</taxon>
        <taxon>Diversispora</taxon>
    </lineage>
</organism>
<dbReference type="InterPro" id="IPR036249">
    <property type="entry name" value="Thioredoxin-like_sf"/>
</dbReference>
<comment type="similarity">
    <text evidence="1">Belongs to the peroxiredoxin family. AhpC/Prx1 subfamily.</text>
</comment>
<evidence type="ECO:0000256" key="5">
    <source>
        <dbReference type="ARBA" id="ARBA00023002"/>
    </source>
</evidence>
<evidence type="ECO:0000256" key="1">
    <source>
        <dbReference type="ARBA" id="ARBA00009796"/>
    </source>
</evidence>
<evidence type="ECO:0000256" key="3">
    <source>
        <dbReference type="ARBA" id="ARBA00022559"/>
    </source>
</evidence>
<dbReference type="GO" id="GO:0042744">
    <property type="term" value="P:hydrogen peroxide catabolic process"/>
    <property type="evidence" value="ECO:0007669"/>
    <property type="project" value="TreeGrafter"/>
</dbReference>
<dbReference type="STRING" id="1348612.A0A397J8A3"/>
<evidence type="ECO:0000256" key="8">
    <source>
        <dbReference type="ARBA" id="ARBA00049091"/>
    </source>
</evidence>
<dbReference type="GO" id="GO:0005829">
    <property type="term" value="C:cytosol"/>
    <property type="evidence" value="ECO:0007669"/>
    <property type="project" value="TreeGrafter"/>
</dbReference>
<dbReference type="InterPro" id="IPR019479">
    <property type="entry name" value="Peroxiredoxin_C"/>
</dbReference>
<protein>
    <recommendedName>
        <fullName evidence="2">thioredoxin-dependent peroxiredoxin</fullName>
        <ecNumber evidence="2">1.11.1.24</ecNumber>
    </recommendedName>
</protein>
<evidence type="ECO:0000256" key="4">
    <source>
        <dbReference type="ARBA" id="ARBA00022862"/>
    </source>
</evidence>
<proteinExistence type="inferred from homology"/>
<dbReference type="FunFam" id="3.40.30.10:FF:000003">
    <property type="entry name" value="Peroxiredoxin 1"/>
    <property type="match status" value="1"/>
</dbReference>
<dbReference type="InterPro" id="IPR000866">
    <property type="entry name" value="AhpC/TSA"/>
</dbReference>
<keyword evidence="6" id="KW-1015">Disulfide bond</keyword>
<dbReference type="Gene3D" id="3.40.30.10">
    <property type="entry name" value="Glutaredoxin"/>
    <property type="match status" value="1"/>
</dbReference>
<evidence type="ECO:0000256" key="10">
    <source>
        <dbReference type="PIRSR" id="PIRSR000239-1"/>
    </source>
</evidence>
<keyword evidence="13" id="KW-1185">Reference proteome</keyword>
<dbReference type="CDD" id="cd03015">
    <property type="entry name" value="PRX_Typ2cys"/>
    <property type="match status" value="1"/>
</dbReference>
<evidence type="ECO:0000256" key="2">
    <source>
        <dbReference type="ARBA" id="ARBA00013017"/>
    </source>
</evidence>
<dbReference type="GO" id="GO:0033554">
    <property type="term" value="P:cellular response to stress"/>
    <property type="evidence" value="ECO:0007669"/>
    <property type="project" value="TreeGrafter"/>
</dbReference>
<reference evidence="12 13" key="1">
    <citation type="submission" date="2018-08" db="EMBL/GenBank/DDBJ databases">
        <title>Genome and evolution of the arbuscular mycorrhizal fungus Diversispora epigaea (formerly Glomus versiforme) and its bacterial endosymbionts.</title>
        <authorList>
            <person name="Sun X."/>
            <person name="Fei Z."/>
            <person name="Harrison M."/>
        </authorList>
    </citation>
    <scope>NUCLEOTIDE SEQUENCE [LARGE SCALE GENOMIC DNA]</scope>
    <source>
        <strain evidence="12 13">IT104</strain>
    </source>
</reference>
<dbReference type="AlphaFoldDB" id="A0A397J8A3"/>
<dbReference type="Proteomes" id="UP000266861">
    <property type="component" value="Unassembled WGS sequence"/>
</dbReference>
<dbReference type="EMBL" id="PQFF01000112">
    <property type="protein sequence ID" value="RHZ81414.1"/>
    <property type="molecule type" value="Genomic_DNA"/>
</dbReference>
<name>A0A397J8A3_9GLOM</name>
<comment type="function">
    <text evidence="9">Thiol-specific peroxidase that catalyzes the reduction of hydrogen peroxide and organic hydroperoxides to water and alcohols, respectively.</text>
</comment>
<dbReference type="Pfam" id="PF00578">
    <property type="entry name" value="AhpC-TSA"/>
    <property type="match status" value="1"/>
</dbReference>